<evidence type="ECO:0000256" key="2">
    <source>
        <dbReference type="ARBA" id="ARBA00023136"/>
    </source>
</evidence>
<dbReference type="Pfam" id="PF08205">
    <property type="entry name" value="C2-set_2"/>
    <property type="match status" value="1"/>
</dbReference>
<organism evidence="6 7">
    <name type="scientific">Limulus polyphemus</name>
    <name type="common">Atlantic horseshoe crab</name>
    <dbReference type="NCBI Taxonomy" id="6850"/>
    <lineage>
        <taxon>Eukaryota</taxon>
        <taxon>Metazoa</taxon>
        <taxon>Ecdysozoa</taxon>
        <taxon>Arthropoda</taxon>
        <taxon>Chelicerata</taxon>
        <taxon>Merostomata</taxon>
        <taxon>Xiphosura</taxon>
        <taxon>Limulidae</taxon>
        <taxon>Limulus</taxon>
    </lineage>
</organism>
<keyword evidence="2" id="KW-0472">Membrane</keyword>
<feature type="domain" description="Ig-like" evidence="5">
    <location>
        <begin position="138"/>
        <end position="230"/>
    </location>
</feature>
<feature type="signal peptide" evidence="4">
    <location>
        <begin position="1"/>
        <end position="21"/>
    </location>
</feature>
<evidence type="ECO:0000256" key="1">
    <source>
        <dbReference type="ARBA" id="ARBA00004167"/>
    </source>
</evidence>
<evidence type="ECO:0000256" key="3">
    <source>
        <dbReference type="ARBA" id="ARBA00023157"/>
    </source>
</evidence>
<evidence type="ECO:0000313" key="7">
    <source>
        <dbReference type="RefSeq" id="XP_022252828.1"/>
    </source>
</evidence>
<sequence length="290" mass="32546">MALHYYILLVLLFKDLQQLLGVHLKVLDIPSPTTSGQSIELTCSYELDGDQLYSVKWYKNNTEFYRYLPNDWPPGQFLPLPGVRVDLSKSGEDKVYLNRISLESAGMYRCEVSAEAPSFQTVEASKQLEVTVFPTEGPRISGGRPEYVVGDIVNINCTSAKSRPEAKIRWYINNKPVEAEYITTFPTKLHGDGLKTSTAGLRFVVKDEHLWSENMKLRCTATVSRAVELSNEAVIFARQQHASGLRISNTLNQVGGKAAANTVQLSRLVFIELLVIVYYCSTVFSYVHPV</sequence>
<dbReference type="InterPro" id="IPR007110">
    <property type="entry name" value="Ig-like_dom"/>
</dbReference>
<dbReference type="SUPFAM" id="SSF48726">
    <property type="entry name" value="Immunoglobulin"/>
    <property type="match status" value="2"/>
</dbReference>
<dbReference type="InterPro" id="IPR013162">
    <property type="entry name" value="CD80_C2-set"/>
</dbReference>
<keyword evidence="4" id="KW-0732">Signal</keyword>
<dbReference type="RefSeq" id="XP_022252828.1">
    <property type="nucleotide sequence ID" value="XM_022397120.1"/>
</dbReference>
<dbReference type="Proteomes" id="UP000694941">
    <property type="component" value="Unplaced"/>
</dbReference>
<dbReference type="InterPro" id="IPR013783">
    <property type="entry name" value="Ig-like_fold"/>
</dbReference>
<keyword evidence="6" id="KW-1185">Reference proteome</keyword>
<evidence type="ECO:0000256" key="4">
    <source>
        <dbReference type="SAM" id="SignalP"/>
    </source>
</evidence>
<evidence type="ECO:0000259" key="5">
    <source>
        <dbReference type="PROSITE" id="PS50835"/>
    </source>
</evidence>
<reference evidence="7" key="1">
    <citation type="submission" date="2025-08" db="UniProtKB">
        <authorList>
            <consortium name="RefSeq"/>
        </authorList>
    </citation>
    <scope>IDENTIFICATION</scope>
    <source>
        <tissue evidence="7">Muscle</tissue>
    </source>
</reference>
<dbReference type="GeneID" id="106468757"/>
<keyword evidence="3" id="KW-1015">Disulfide bond</keyword>
<accession>A0ABM1TAC2</accession>
<dbReference type="InterPro" id="IPR003599">
    <property type="entry name" value="Ig_sub"/>
</dbReference>
<dbReference type="Gene3D" id="2.60.40.10">
    <property type="entry name" value="Immunoglobulins"/>
    <property type="match status" value="2"/>
</dbReference>
<proteinExistence type="predicted"/>
<evidence type="ECO:0000313" key="6">
    <source>
        <dbReference type="Proteomes" id="UP000694941"/>
    </source>
</evidence>
<dbReference type="PANTHER" id="PTHR21261">
    <property type="entry name" value="BEAT PROTEIN"/>
    <property type="match status" value="1"/>
</dbReference>
<protein>
    <submittedName>
        <fullName evidence="7">Uncharacterized protein LOC106468757</fullName>
    </submittedName>
</protein>
<dbReference type="SMART" id="SM00409">
    <property type="entry name" value="IG"/>
    <property type="match status" value="1"/>
</dbReference>
<feature type="chain" id="PRO_5045076251" evidence="4">
    <location>
        <begin position="22"/>
        <end position="290"/>
    </location>
</feature>
<dbReference type="InterPro" id="IPR036179">
    <property type="entry name" value="Ig-like_dom_sf"/>
</dbReference>
<comment type="subcellular location">
    <subcellularLocation>
        <location evidence="1">Membrane</location>
        <topology evidence="1">Single-pass membrane protein</topology>
    </subcellularLocation>
</comment>
<dbReference type="Pfam" id="PF13895">
    <property type="entry name" value="Ig_2"/>
    <property type="match status" value="1"/>
</dbReference>
<name>A0ABM1TAC2_LIMPO</name>
<gene>
    <name evidence="7" type="primary">LOC106468757</name>
</gene>
<feature type="domain" description="Ig-like" evidence="5">
    <location>
        <begin position="36"/>
        <end position="131"/>
    </location>
</feature>
<dbReference type="PANTHER" id="PTHR21261:SF15">
    <property type="entry name" value="BEATEN PATH IIIA, ISOFORM D-RELATED"/>
    <property type="match status" value="1"/>
</dbReference>
<dbReference type="PROSITE" id="PS50835">
    <property type="entry name" value="IG_LIKE"/>
    <property type="match status" value="2"/>
</dbReference>